<dbReference type="EMBL" id="KN425244">
    <property type="protein sequence ID" value="KHG23484.1"/>
    <property type="molecule type" value="Genomic_DNA"/>
</dbReference>
<protein>
    <submittedName>
        <fullName evidence="1">Uncharacterized protein</fullName>
    </submittedName>
</protein>
<organism evidence="1 2">
    <name type="scientific">Gossypium arboreum</name>
    <name type="common">Tree cotton</name>
    <name type="synonym">Gossypium nanking</name>
    <dbReference type="NCBI Taxonomy" id="29729"/>
    <lineage>
        <taxon>Eukaryota</taxon>
        <taxon>Viridiplantae</taxon>
        <taxon>Streptophyta</taxon>
        <taxon>Embryophyta</taxon>
        <taxon>Tracheophyta</taxon>
        <taxon>Spermatophyta</taxon>
        <taxon>Magnoliopsida</taxon>
        <taxon>eudicotyledons</taxon>
        <taxon>Gunneridae</taxon>
        <taxon>Pentapetalae</taxon>
        <taxon>rosids</taxon>
        <taxon>malvids</taxon>
        <taxon>Malvales</taxon>
        <taxon>Malvaceae</taxon>
        <taxon>Malvoideae</taxon>
        <taxon>Gossypium</taxon>
    </lineage>
</organism>
<reference evidence="2" key="1">
    <citation type="submission" date="2014-09" db="EMBL/GenBank/DDBJ databases">
        <authorList>
            <person name="Mudge J."/>
            <person name="Ramaraj T."/>
            <person name="Lindquist I.E."/>
            <person name="Bharti A.K."/>
            <person name="Sundararajan A."/>
            <person name="Cameron C.T."/>
            <person name="Woodward J.E."/>
            <person name="May G.D."/>
            <person name="Brubaker C."/>
            <person name="Broadhvest J."/>
            <person name="Wilkins T.A."/>
        </authorList>
    </citation>
    <scope>NUCLEOTIDE SEQUENCE</scope>
    <source>
        <strain evidence="2">cv. AKA8401</strain>
    </source>
</reference>
<sequence length="52" mass="6276">MHTHIFNGNFKCNQYYRFYQPHNQYKPIHLAKANIKYSNSYTCHGLKVLEIT</sequence>
<evidence type="ECO:0000313" key="2">
    <source>
        <dbReference type="Proteomes" id="UP000032142"/>
    </source>
</evidence>
<proteinExistence type="predicted"/>
<evidence type="ECO:0000313" key="1">
    <source>
        <dbReference type="EMBL" id="KHG23484.1"/>
    </source>
</evidence>
<gene>
    <name evidence="1" type="ORF">F383_28782</name>
</gene>
<accession>A0A0B0PGA6</accession>
<dbReference type="Proteomes" id="UP000032142">
    <property type="component" value="Unassembled WGS sequence"/>
</dbReference>
<keyword evidence="2" id="KW-1185">Reference proteome</keyword>
<dbReference type="AlphaFoldDB" id="A0A0B0PGA6"/>
<name>A0A0B0PGA6_GOSAR</name>